<reference evidence="2" key="1">
    <citation type="submission" date="2021-03" db="EMBL/GenBank/DDBJ databases">
        <authorList>
            <person name="Bekaert M."/>
        </authorList>
    </citation>
    <scope>NUCLEOTIDE SEQUENCE</scope>
</reference>
<organism evidence="2 3">
    <name type="scientific">Mytilus edulis</name>
    <name type="common">Blue mussel</name>
    <dbReference type="NCBI Taxonomy" id="6550"/>
    <lineage>
        <taxon>Eukaryota</taxon>
        <taxon>Metazoa</taxon>
        <taxon>Spiralia</taxon>
        <taxon>Lophotrochozoa</taxon>
        <taxon>Mollusca</taxon>
        <taxon>Bivalvia</taxon>
        <taxon>Autobranchia</taxon>
        <taxon>Pteriomorphia</taxon>
        <taxon>Mytilida</taxon>
        <taxon>Mytiloidea</taxon>
        <taxon>Mytilidae</taxon>
        <taxon>Mytilinae</taxon>
        <taxon>Mytilus</taxon>
    </lineage>
</organism>
<name>A0A8S3V0I8_MYTED</name>
<dbReference type="AlphaFoldDB" id="A0A8S3V0I8"/>
<evidence type="ECO:0000313" key="3">
    <source>
        <dbReference type="Proteomes" id="UP000683360"/>
    </source>
</evidence>
<gene>
    <name evidence="2" type="ORF">MEDL_60248</name>
</gene>
<protein>
    <recommendedName>
        <fullName evidence="1">IgGFc-binding protein N-terminal domain-containing protein</fullName>
    </recommendedName>
</protein>
<dbReference type="Pfam" id="PF17517">
    <property type="entry name" value="IgGFc_binding"/>
    <property type="match status" value="1"/>
</dbReference>
<comment type="caution">
    <text evidence="2">The sequence shown here is derived from an EMBL/GenBank/DDBJ whole genome shotgun (WGS) entry which is preliminary data.</text>
</comment>
<keyword evidence="3" id="KW-1185">Reference proteome</keyword>
<accession>A0A8S3V0I8</accession>
<feature type="domain" description="IgGFc-binding protein N-terminal" evidence="1">
    <location>
        <begin position="81"/>
        <end position="368"/>
    </location>
</feature>
<dbReference type="OrthoDB" id="6136119at2759"/>
<dbReference type="InterPro" id="IPR035234">
    <property type="entry name" value="IgGFc-bd_N"/>
</dbReference>
<dbReference type="PANTHER" id="PTHR46534">
    <property type="entry name" value="IGGFC_BINDING DOMAIN-CONTAINING PROTEIN"/>
    <property type="match status" value="1"/>
</dbReference>
<sequence>MPEVFITTDCRCTVNVNISTPLYDTSIFESFSLNRHEVHNVTFNSDIQGGPGTILSNKGIEIKSDEEISVYAVNSQPYSTDAFAVLPLDTLGDNYYVITWRDEAEFMIIATERNTTVNIVIAKGTYITYNSVTYTYGMTLKITMNSFQTFHVHGGPDYSGTRIISNEPITVISGASCTSIGLGACDHLSSQMTPVETFGNTFVTINMPNCNRPVNFKIVASDFNTDVNITGLASVSLAEPGDIFLFRIADSSSKLVSSTKPIAVAFFTEGGCMLISGDPAMILLQPTQQFAADYTFTTIDNPTNPFKNALTIVVPELEKGGLILDNQPILAVWRSIDGSGDLQVTDINITHGAHTIYHVNPTVTFLAVSTGLSSTY</sequence>
<dbReference type="EMBL" id="CAJPWZ010002937">
    <property type="protein sequence ID" value="CAG2248394.1"/>
    <property type="molecule type" value="Genomic_DNA"/>
</dbReference>
<evidence type="ECO:0000259" key="1">
    <source>
        <dbReference type="Pfam" id="PF17517"/>
    </source>
</evidence>
<dbReference type="PANTHER" id="PTHR46534:SF2">
    <property type="entry name" value="VWFD DOMAIN-CONTAINING PROTEIN"/>
    <property type="match status" value="1"/>
</dbReference>
<evidence type="ECO:0000313" key="2">
    <source>
        <dbReference type="EMBL" id="CAG2248394.1"/>
    </source>
</evidence>
<dbReference type="Proteomes" id="UP000683360">
    <property type="component" value="Unassembled WGS sequence"/>
</dbReference>
<proteinExistence type="predicted"/>